<evidence type="ECO:0000313" key="2">
    <source>
        <dbReference type="Proteomes" id="UP001148662"/>
    </source>
</evidence>
<name>A0ACC1TBZ0_9APHY</name>
<reference evidence="1" key="1">
    <citation type="submission" date="2022-07" db="EMBL/GenBank/DDBJ databases">
        <title>Genome Sequence of Phlebia brevispora.</title>
        <authorList>
            <person name="Buettner E."/>
        </authorList>
    </citation>
    <scope>NUCLEOTIDE SEQUENCE</scope>
    <source>
        <strain evidence="1">MPL23</strain>
    </source>
</reference>
<gene>
    <name evidence="1" type="ORF">NM688_g1166</name>
</gene>
<evidence type="ECO:0000313" key="1">
    <source>
        <dbReference type="EMBL" id="KAJ3558001.1"/>
    </source>
</evidence>
<sequence length="347" mass="38866">MDPSDSFSLHFTNGTRLAGDVADGFLILNVPLLQLEGIAEVHVNLRGQVITKIGSHEEVLYPFHDTLGIWKKSSLSEEKLRGEHVIKEAFSFKLPYAAVASGEYGKENKGCSWPARMYCYIEAVAVHSDTSKPDIKTDRLFKYLNGDTKGAELSQSLSNGWTRDWQLSAASKRLRKLFSWKVTREATVTLSLPELEGFPIYTCIPFKLNISTLVKGKTSKPSTESSKLLGVDFTIVRDVHIKAHSKELTIEKELVAKVGSFGSLVEDSDGALLADRTPWMPIYDDEKQPTGTWKQEYDISSEFTLTCPPSVQYQTLKAEYYAQVKITSRNGAPQYILVPLEILSNRY</sequence>
<keyword evidence="2" id="KW-1185">Reference proteome</keyword>
<organism evidence="1 2">
    <name type="scientific">Phlebia brevispora</name>
    <dbReference type="NCBI Taxonomy" id="194682"/>
    <lineage>
        <taxon>Eukaryota</taxon>
        <taxon>Fungi</taxon>
        <taxon>Dikarya</taxon>
        <taxon>Basidiomycota</taxon>
        <taxon>Agaricomycotina</taxon>
        <taxon>Agaricomycetes</taxon>
        <taxon>Polyporales</taxon>
        <taxon>Meruliaceae</taxon>
        <taxon>Phlebia</taxon>
    </lineage>
</organism>
<proteinExistence type="predicted"/>
<accession>A0ACC1TBZ0</accession>
<dbReference type="EMBL" id="JANHOG010000116">
    <property type="protein sequence ID" value="KAJ3558001.1"/>
    <property type="molecule type" value="Genomic_DNA"/>
</dbReference>
<protein>
    <submittedName>
        <fullName evidence="1">Uncharacterized protein</fullName>
    </submittedName>
</protein>
<comment type="caution">
    <text evidence="1">The sequence shown here is derived from an EMBL/GenBank/DDBJ whole genome shotgun (WGS) entry which is preliminary data.</text>
</comment>
<dbReference type="Proteomes" id="UP001148662">
    <property type="component" value="Unassembled WGS sequence"/>
</dbReference>